<evidence type="ECO:0000256" key="1">
    <source>
        <dbReference type="SAM" id="Coils"/>
    </source>
</evidence>
<comment type="caution">
    <text evidence="3">The sequence shown here is derived from an EMBL/GenBank/DDBJ whole genome shotgun (WGS) entry which is preliminary data.</text>
</comment>
<feature type="compositionally biased region" description="Low complexity" evidence="2">
    <location>
        <begin position="273"/>
        <end position="288"/>
    </location>
</feature>
<organism evidence="3 4">
    <name type="scientific">Candidatus Giovannonibacteria bacterium GW2011_GWA2_53_7</name>
    <dbReference type="NCBI Taxonomy" id="1618650"/>
    <lineage>
        <taxon>Bacteria</taxon>
        <taxon>Candidatus Giovannoniibacteriota</taxon>
    </lineage>
</organism>
<feature type="coiled-coil region" evidence="1">
    <location>
        <begin position="223"/>
        <end position="271"/>
    </location>
</feature>
<dbReference type="AlphaFoldDB" id="A0A0G2AN67"/>
<feature type="region of interest" description="Disordered" evidence="2">
    <location>
        <begin position="273"/>
        <end position="306"/>
    </location>
</feature>
<gene>
    <name evidence="3" type="ORF">UY81_C0079G0003</name>
</gene>
<dbReference type="EMBL" id="LCRM01000079">
    <property type="protein sequence ID" value="KKW34124.1"/>
    <property type="molecule type" value="Genomic_DNA"/>
</dbReference>
<accession>A0A0G2AN67</accession>
<evidence type="ECO:0000256" key="2">
    <source>
        <dbReference type="SAM" id="MobiDB-lite"/>
    </source>
</evidence>
<feature type="region of interest" description="Disordered" evidence="2">
    <location>
        <begin position="74"/>
        <end position="96"/>
    </location>
</feature>
<sequence length="306" mass="31944">MTANNGEATETAAGGREALGAEAAEAAAFVEETKPLGVTIGDALQAKNGGGVEVIEAARKTAPVQAAIQVGGEKKPTVPVRPQTARAGRPVAKNSGAVEEDRQLNLPEEMTWVQKIFCLVALYGLKKAADEVVRMLKYGSKSGKEWSKANTLQLKWGEALNVPPAMLFVSTDGIVSLESLPVAIERFYKLIVASAEPRRIEALLADAKACNRLRQDQAQAKAEAEANAQAKANADELAEIKRQLAEARAAAAQATANAKAEKAKAAAAQELLESATAPAATPEPTADAVGETASGEITIPNMPTVQ</sequence>
<evidence type="ECO:0000313" key="4">
    <source>
        <dbReference type="Proteomes" id="UP000034290"/>
    </source>
</evidence>
<proteinExistence type="predicted"/>
<protein>
    <submittedName>
        <fullName evidence="3">Uncharacterized protein</fullName>
    </submittedName>
</protein>
<keyword evidence="1" id="KW-0175">Coiled coil</keyword>
<dbReference type="Proteomes" id="UP000034290">
    <property type="component" value="Unassembled WGS sequence"/>
</dbReference>
<evidence type="ECO:0000313" key="3">
    <source>
        <dbReference type="EMBL" id="KKW34124.1"/>
    </source>
</evidence>
<reference evidence="3 4" key="1">
    <citation type="journal article" date="2015" name="Nature">
        <title>rRNA introns, odd ribosomes, and small enigmatic genomes across a large radiation of phyla.</title>
        <authorList>
            <person name="Brown C.T."/>
            <person name="Hug L.A."/>
            <person name="Thomas B.C."/>
            <person name="Sharon I."/>
            <person name="Castelle C.J."/>
            <person name="Singh A."/>
            <person name="Wilkins M.J."/>
            <person name="Williams K.H."/>
            <person name="Banfield J.F."/>
        </authorList>
    </citation>
    <scope>NUCLEOTIDE SEQUENCE [LARGE SCALE GENOMIC DNA]</scope>
</reference>
<name>A0A0G2AN67_9BACT</name>